<protein>
    <recommendedName>
        <fullName evidence="1">Tryptophan-rich domain-containing protein</fullName>
    </recommendedName>
</protein>
<proteinExistence type="predicted"/>
<feature type="domain" description="Tryptophan-rich" evidence="1">
    <location>
        <begin position="11"/>
        <end position="108"/>
    </location>
</feature>
<comment type="caution">
    <text evidence="2">The sequence shown here is derived from an EMBL/GenBank/DDBJ whole genome shotgun (WGS) entry which is preliminary data.</text>
</comment>
<dbReference type="AlphaFoldDB" id="A0A2M9FY27"/>
<organism evidence="2 3">
    <name type="scientific">Minwuia thermotolerans</name>
    <dbReference type="NCBI Taxonomy" id="2056226"/>
    <lineage>
        <taxon>Bacteria</taxon>
        <taxon>Pseudomonadati</taxon>
        <taxon>Pseudomonadota</taxon>
        <taxon>Alphaproteobacteria</taxon>
        <taxon>Minwuiales</taxon>
        <taxon>Minwuiaceae</taxon>
        <taxon>Minwuia</taxon>
    </lineage>
</organism>
<feature type="non-terminal residue" evidence="2">
    <location>
        <position position="1"/>
    </location>
</feature>
<accession>A0A2M9FY27</accession>
<sequence length="211" mass="22016">ETVIESAGAVTLLENTAGAYVVEAGGVRTGITRDGGAVTGDSYAGWSMIHAEGLGGGGFQLLWQRTNGDYTMWETDGAGAYVKYYSVDPPWIMEAASGVDIDGDGIIGEPEKPETVIESAGAVTLLENTAGETTDSLEADEFRFDHNSGAATADFAAKPGQSLDYTMSYDTRIAEVDVNVEQLAEGNLAALSDDAAIALLGVSNMLGEELF</sequence>
<dbReference type="InterPro" id="IPR011121">
    <property type="entry name" value="Trp-rich_dom"/>
</dbReference>
<dbReference type="Pfam" id="PF07483">
    <property type="entry name" value="W_rich_C"/>
    <property type="match status" value="1"/>
</dbReference>
<reference evidence="2 3" key="1">
    <citation type="submission" date="2017-11" db="EMBL/GenBank/DDBJ databases">
        <title>Draft genome sequence of Rhizobiales bacterium SY3-13.</title>
        <authorList>
            <person name="Sun C."/>
        </authorList>
    </citation>
    <scope>NUCLEOTIDE SEQUENCE [LARGE SCALE GENOMIC DNA]</scope>
    <source>
        <strain evidence="2 3">SY3-13</strain>
    </source>
</reference>
<gene>
    <name evidence="2" type="ORF">CVT23_17405</name>
</gene>
<evidence type="ECO:0000259" key="1">
    <source>
        <dbReference type="Pfam" id="PF07483"/>
    </source>
</evidence>
<dbReference type="EMBL" id="PHIG01000046">
    <property type="protein sequence ID" value="PJK28360.1"/>
    <property type="molecule type" value="Genomic_DNA"/>
</dbReference>
<evidence type="ECO:0000313" key="3">
    <source>
        <dbReference type="Proteomes" id="UP000229498"/>
    </source>
</evidence>
<keyword evidence="3" id="KW-1185">Reference proteome</keyword>
<name>A0A2M9FY27_9PROT</name>
<dbReference type="Proteomes" id="UP000229498">
    <property type="component" value="Unassembled WGS sequence"/>
</dbReference>
<evidence type="ECO:0000313" key="2">
    <source>
        <dbReference type="EMBL" id="PJK28360.1"/>
    </source>
</evidence>